<comment type="caution">
    <text evidence="1">The sequence shown here is derived from an EMBL/GenBank/DDBJ whole genome shotgun (WGS) entry which is preliminary data.</text>
</comment>
<accession>A0A4Y2U6D2</accession>
<name>A0A4Y2U6D2_ARAVE</name>
<evidence type="ECO:0000313" key="2">
    <source>
        <dbReference type="Proteomes" id="UP000499080"/>
    </source>
</evidence>
<protein>
    <submittedName>
        <fullName evidence="1">Uncharacterized protein</fullName>
    </submittedName>
</protein>
<dbReference type="Proteomes" id="UP000499080">
    <property type="component" value="Unassembled WGS sequence"/>
</dbReference>
<organism evidence="1 2">
    <name type="scientific">Araneus ventricosus</name>
    <name type="common">Orbweaver spider</name>
    <name type="synonym">Epeira ventricosa</name>
    <dbReference type="NCBI Taxonomy" id="182803"/>
    <lineage>
        <taxon>Eukaryota</taxon>
        <taxon>Metazoa</taxon>
        <taxon>Ecdysozoa</taxon>
        <taxon>Arthropoda</taxon>
        <taxon>Chelicerata</taxon>
        <taxon>Arachnida</taxon>
        <taxon>Araneae</taxon>
        <taxon>Araneomorphae</taxon>
        <taxon>Entelegynae</taxon>
        <taxon>Araneoidea</taxon>
        <taxon>Araneidae</taxon>
        <taxon>Araneus</taxon>
    </lineage>
</organism>
<proteinExistence type="predicted"/>
<gene>
    <name evidence="1" type="ORF">AVEN_199139_1</name>
</gene>
<dbReference type="AlphaFoldDB" id="A0A4Y2U6D2"/>
<sequence length="64" mass="6943">SMYFVQLRIAGLTSVPDYPGNSVKYSRCTKCGTASTLGALLIVRKRLTDNSQGTVVNKFGEDDV</sequence>
<evidence type="ECO:0000313" key="1">
    <source>
        <dbReference type="EMBL" id="GBO08172.1"/>
    </source>
</evidence>
<dbReference type="EMBL" id="BGPR01034011">
    <property type="protein sequence ID" value="GBO08172.1"/>
    <property type="molecule type" value="Genomic_DNA"/>
</dbReference>
<keyword evidence="2" id="KW-1185">Reference proteome</keyword>
<feature type="non-terminal residue" evidence="1">
    <location>
        <position position="1"/>
    </location>
</feature>
<reference evidence="1 2" key="1">
    <citation type="journal article" date="2019" name="Sci. Rep.">
        <title>Orb-weaving spider Araneus ventricosus genome elucidates the spidroin gene catalogue.</title>
        <authorList>
            <person name="Kono N."/>
            <person name="Nakamura H."/>
            <person name="Ohtoshi R."/>
            <person name="Moran D.A.P."/>
            <person name="Shinohara A."/>
            <person name="Yoshida Y."/>
            <person name="Fujiwara M."/>
            <person name="Mori M."/>
            <person name="Tomita M."/>
            <person name="Arakawa K."/>
        </authorList>
    </citation>
    <scope>NUCLEOTIDE SEQUENCE [LARGE SCALE GENOMIC DNA]</scope>
</reference>